<protein>
    <submittedName>
        <fullName evidence="7">Site-specific integrase</fullName>
    </submittedName>
</protein>
<dbReference type="Proteomes" id="UP001160991">
    <property type="component" value="Unassembled WGS sequence"/>
</dbReference>
<dbReference type="InterPro" id="IPR013762">
    <property type="entry name" value="Integrase-like_cat_sf"/>
</dbReference>
<comment type="caution">
    <text evidence="7">The sequence shown here is derived from an EMBL/GenBank/DDBJ whole genome shotgun (WGS) entry which is preliminary data.</text>
</comment>
<dbReference type="InterPro" id="IPR044068">
    <property type="entry name" value="CB"/>
</dbReference>
<reference evidence="7" key="1">
    <citation type="submission" date="2023-04" db="EMBL/GenBank/DDBJ databases">
        <title>A new Streptococcus species isolated from the patient with bacteremia.</title>
        <authorList>
            <person name="Chen Y.-S."/>
            <person name="Lee C.-Y."/>
            <person name="Chan C.-K."/>
        </authorList>
    </citation>
    <scope>NUCLEOTIDE SEQUENCE</scope>
    <source>
        <strain evidence="7">ST22-14</strain>
    </source>
</reference>
<dbReference type="PANTHER" id="PTHR30349">
    <property type="entry name" value="PHAGE INTEGRASE-RELATED"/>
    <property type="match status" value="1"/>
</dbReference>
<dbReference type="InterPro" id="IPR050090">
    <property type="entry name" value="Tyrosine_recombinase_XerCD"/>
</dbReference>
<feature type="domain" description="Tyr recombinase" evidence="5">
    <location>
        <begin position="174"/>
        <end position="369"/>
    </location>
</feature>
<organism evidence="7 8">
    <name type="scientific">Streptococcus taonis</name>
    <dbReference type="NCBI Taxonomy" id="3041623"/>
    <lineage>
        <taxon>Bacteria</taxon>
        <taxon>Bacillati</taxon>
        <taxon>Bacillota</taxon>
        <taxon>Bacilli</taxon>
        <taxon>Lactobacillales</taxon>
        <taxon>Streptococcaceae</taxon>
        <taxon>Streptococcus</taxon>
    </lineage>
</organism>
<dbReference type="Pfam" id="PF00589">
    <property type="entry name" value="Phage_integrase"/>
    <property type="match status" value="1"/>
</dbReference>
<evidence type="ECO:0000313" key="7">
    <source>
        <dbReference type="EMBL" id="MDI1473763.1"/>
    </source>
</evidence>
<evidence type="ECO:0000256" key="1">
    <source>
        <dbReference type="ARBA" id="ARBA00008857"/>
    </source>
</evidence>
<sequence>MFFRELENGKYRYYEKYFDLEGNKWKQVSITLTSKTRQAQKQARLLLDEKIEKNREKIEKQKEVVRDITVKQAYEEYLKIRETELKKSTFKSQKYTIIGEIRQLENYLLLDVTSRIVQNILLELSCSSDHRQNKKVLLNSFFKYCLKVGYIIENPVEKVVLPKRKKNLKEIRKKQNKYLTRNEMFQYLNFLEKEEKNYKNRLIVEFMYLTGLRFGEVLALTKDNLDFENKTLEVKYTLHTNGSKSEVFLDSPKSLASYRVIGISDRVIEIVNEYLLLEEEGDYIFTNNGSPLMITSFNNFLKSSFRKSEIKKDDFVLTTHVFRHSHISLLAELEVPIKAIMDRVGHTNEKMTLSVYTHVTEKMKSNITEKLNQLVLEND</sequence>
<evidence type="ECO:0000256" key="4">
    <source>
        <dbReference type="PROSITE-ProRule" id="PRU01248"/>
    </source>
</evidence>
<dbReference type="Gene3D" id="1.10.443.10">
    <property type="entry name" value="Intergrase catalytic core"/>
    <property type="match status" value="1"/>
</dbReference>
<evidence type="ECO:0000256" key="2">
    <source>
        <dbReference type="ARBA" id="ARBA00023125"/>
    </source>
</evidence>
<keyword evidence="8" id="KW-1185">Reference proteome</keyword>
<dbReference type="RefSeq" id="WP_281335058.1">
    <property type="nucleotide sequence ID" value="NZ_JARZZP010000005.1"/>
</dbReference>
<feature type="domain" description="Core-binding (CB)" evidence="6">
    <location>
        <begin position="68"/>
        <end position="146"/>
    </location>
</feature>
<dbReference type="CDD" id="cd01189">
    <property type="entry name" value="INT_ICEBs1_C_like"/>
    <property type="match status" value="1"/>
</dbReference>
<proteinExistence type="inferred from homology"/>
<dbReference type="Gene3D" id="1.10.150.130">
    <property type="match status" value="1"/>
</dbReference>
<name>A0ABT6PE83_9STRE</name>
<evidence type="ECO:0000256" key="3">
    <source>
        <dbReference type="ARBA" id="ARBA00023172"/>
    </source>
</evidence>
<keyword evidence="3" id="KW-0233">DNA recombination</keyword>
<dbReference type="PANTHER" id="PTHR30349:SF64">
    <property type="entry name" value="PROPHAGE INTEGRASE INTD-RELATED"/>
    <property type="match status" value="1"/>
</dbReference>
<gene>
    <name evidence="7" type="ORF">QEZ38_03530</name>
</gene>
<accession>A0ABT6PE83</accession>
<dbReference type="InterPro" id="IPR011010">
    <property type="entry name" value="DNA_brk_join_enz"/>
</dbReference>
<evidence type="ECO:0000259" key="6">
    <source>
        <dbReference type="PROSITE" id="PS51900"/>
    </source>
</evidence>
<dbReference type="InterPro" id="IPR010998">
    <property type="entry name" value="Integrase_recombinase_N"/>
</dbReference>
<dbReference type="SUPFAM" id="SSF56349">
    <property type="entry name" value="DNA breaking-rejoining enzymes"/>
    <property type="match status" value="1"/>
</dbReference>
<evidence type="ECO:0000259" key="5">
    <source>
        <dbReference type="PROSITE" id="PS51898"/>
    </source>
</evidence>
<evidence type="ECO:0000313" key="8">
    <source>
        <dbReference type="Proteomes" id="UP001160991"/>
    </source>
</evidence>
<dbReference type="PROSITE" id="PS51900">
    <property type="entry name" value="CB"/>
    <property type="match status" value="1"/>
</dbReference>
<dbReference type="PROSITE" id="PS51898">
    <property type="entry name" value="TYR_RECOMBINASE"/>
    <property type="match status" value="1"/>
</dbReference>
<comment type="similarity">
    <text evidence="1">Belongs to the 'phage' integrase family.</text>
</comment>
<dbReference type="InterPro" id="IPR002104">
    <property type="entry name" value="Integrase_catalytic"/>
</dbReference>
<dbReference type="EMBL" id="JARZZP010000005">
    <property type="protein sequence ID" value="MDI1473763.1"/>
    <property type="molecule type" value="Genomic_DNA"/>
</dbReference>
<keyword evidence="2 4" id="KW-0238">DNA-binding</keyword>